<comment type="caution">
    <text evidence="1">The sequence shown here is derived from an EMBL/GenBank/DDBJ whole genome shotgun (WGS) entry which is preliminary data.</text>
</comment>
<name>A0ABP9NGA6_9PSEU</name>
<proteinExistence type="predicted"/>
<evidence type="ECO:0000313" key="2">
    <source>
        <dbReference type="Proteomes" id="UP001500804"/>
    </source>
</evidence>
<evidence type="ECO:0000313" key="1">
    <source>
        <dbReference type="EMBL" id="GAA5118419.1"/>
    </source>
</evidence>
<keyword evidence="2" id="KW-1185">Reference proteome</keyword>
<protein>
    <recommendedName>
        <fullName evidence="3">MftR C-terminal domain-containing protein</fullName>
    </recommendedName>
</protein>
<dbReference type="Proteomes" id="UP001500804">
    <property type="component" value="Unassembled WGS sequence"/>
</dbReference>
<gene>
    <name evidence="1" type="ORF">GCM10023320_22400</name>
</gene>
<evidence type="ECO:0008006" key="3">
    <source>
        <dbReference type="Google" id="ProtNLM"/>
    </source>
</evidence>
<organism evidence="1 2">
    <name type="scientific">Pseudonocardia adelaidensis</name>
    <dbReference type="NCBI Taxonomy" id="648754"/>
    <lineage>
        <taxon>Bacteria</taxon>
        <taxon>Bacillati</taxon>
        <taxon>Actinomycetota</taxon>
        <taxon>Actinomycetes</taxon>
        <taxon>Pseudonocardiales</taxon>
        <taxon>Pseudonocardiaceae</taxon>
        <taxon>Pseudonocardia</taxon>
    </lineage>
</organism>
<reference evidence="2" key="1">
    <citation type="journal article" date="2019" name="Int. J. Syst. Evol. Microbiol.">
        <title>The Global Catalogue of Microorganisms (GCM) 10K type strain sequencing project: providing services to taxonomists for standard genome sequencing and annotation.</title>
        <authorList>
            <consortium name="The Broad Institute Genomics Platform"/>
            <consortium name="The Broad Institute Genome Sequencing Center for Infectious Disease"/>
            <person name="Wu L."/>
            <person name="Ma J."/>
        </authorList>
    </citation>
    <scope>NUCLEOTIDE SEQUENCE [LARGE SCALE GENOMIC DNA]</scope>
    <source>
        <strain evidence="2">JCM 18302</strain>
    </source>
</reference>
<dbReference type="EMBL" id="BAABJO010000007">
    <property type="protein sequence ID" value="GAA5118419.1"/>
    <property type="molecule type" value="Genomic_DNA"/>
</dbReference>
<accession>A0ABP9NGA6</accession>
<sequence>MEELAQFLRLVEDTLALRAYSHRMWLRHETALGRAIAEEAGAPEDDVRCAALARFALEARDLAAPAADPERAIAEIFAMFENGWAT</sequence>
<dbReference type="Gene3D" id="1.10.357.10">
    <property type="entry name" value="Tetracycline Repressor, domain 2"/>
    <property type="match status" value="1"/>
</dbReference>